<evidence type="ECO:0000256" key="4">
    <source>
        <dbReference type="ARBA" id="ARBA00022679"/>
    </source>
</evidence>
<keyword evidence="12 16" id="KW-1133">Transmembrane helix</keyword>
<dbReference type="PANTHER" id="PTHR23255">
    <property type="entry name" value="TRANSFORMING GROWTH FACTOR-BETA RECEPTOR TYPE I AND II"/>
    <property type="match status" value="1"/>
</dbReference>
<feature type="compositionally biased region" description="Low complexity" evidence="18">
    <location>
        <begin position="859"/>
        <end position="872"/>
    </location>
</feature>
<evidence type="ECO:0000256" key="12">
    <source>
        <dbReference type="ARBA" id="ARBA00022989"/>
    </source>
</evidence>
<evidence type="ECO:0000256" key="7">
    <source>
        <dbReference type="ARBA" id="ARBA00022729"/>
    </source>
</evidence>
<dbReference type="OrthoDB" id="669224at2759"/>
<dbReference type="InterPro" id="IPR011009">
    <property type="entry name" value="Kinase-like_dom_sf"/>
</dbReference>
<keyword evidence="3 16" id="KW-0723">Serine/threonine-protein kinase</keyword>
<feature type="domain" description="Protein kinase" evidence="20">
    <location>
        <begin position="215"/>
        <end position="515"/>
    </location>
</feature>
<dbReference type="GO" id="GO:0030509">
    <property type="term" value="P:BMP signaling pathway"/>
    <property type="evidence" value="ECO:0007669"/>
    <property type="project" value="TreeGrafter"/>
</dbReference>
<proteinExistence type="inferred from homology"/>
<dbReference type="InParanoid" id="A0A672I819"/>
<keyword evidence="6 16" id="KW-0479">Metal-binding</keyword>
<evidence type="ECO:0000256" key="13">
    <source>
        <dbReference type="ARBA" id="ARBA00023136"/>
    </source>
</evidence>
<dbReference type="CDD" id="cd14054">
    <property type="entry name" value="STKc_BMPR2_AMHR2"/>
    <property type="match status" value="1"/>
</dbReference>
<dbReference type="SUPFAM" id="SSF57302">
    <property type="entry name" value="Snake toxin-like"/>
    <property type="match status" value="1"/>
</dbReference>
<feature type="signal peptide" evidence="19">
    <location>
        <begin position="1"/>
        <end position="19"/>
    </location>
</feature>
<comment type="subcellular location">
    <subcellularLocation>
        <location evidence="1 16">Membrane</location>
        <topology evidence="1 16">Single-pass type I membrane protein</topology>
    </subcellularLocation>
</comment>
<dbReference type="InterPro" id="IPR017441">
    <property type="entry name" value="Protein_kinase_ATP_BS"/>
</dbReference>
<evidence type="ECO:0000313" key="21">
    <source>
        <dbReference type="Ensembl" id="ENSSFAP00005037783.1"/>
    </source>
</evidence>
<dbReference type="InterPro" id="IPR000719">
    <property type="entry name" value="Prot_kinase_dom"/>
</dbReference>
<dbReference type="Gene3D" id="3.30.200.20">
    <property type="entry name" value="Phosphorylase Kinase, domain 1"/>
    <property type="match status" value="1"/>
</dbReference>
<evidence type="ECO:0000256" key="17">
    <source>
        <dbReference type="SAM" id="Coils"/>
    </source>
</evidence>
<accession>A0A672I819</accession>
<dbReference type="GeneID" id="115402771"/>
<reference evidence="21" key="2">
    <citation type="submission" date="2025-08" db="UniProtKB">
        <authorList>
            <consortium name="Ensembl"/>
        </authorList>
    </citation>
    <scope>IDENTIFICATION</scope>
</reference>
<evidence type="ECO:0000256" key="14">
    <source>
        <dbReference type="ARBA" id="ARBA00023170"/>
    </source>
</evidence>
<keyword evidence="8 15" id="KW-0547">Nucleotide-binding</keyword>
<feature type="transmembrane region" description="Helical" evidence="16">
    <location>
        <begin position="163"/>
        <end position="184"/>
    </location>
</feature>
<dbReference type="Proteomes" id="UP000472267">
    <property type="component" value="Chromosome 16"/>
</dbReference>
<dbReference type="Pfam" id="PF07714">
    <property type="entry name" value="PK_Tyr_Ser-Thr"/>
    <property type="match status" value="1"/>
</dbReference>
<dbReference type="InterPro" id="IPR000333">
    <property type="entry name" value="TGFB_receptor"/>
</dbReference>
<dbReference type="Ensembl" id="ENSSFAT00005039184.1">
    <property type="protein sequence ID" value="ENSSFAP00005037783.1"/>
    <property type="gene ID" value="ENSSFAG00005019003.1"/>
</dbReference>
<keyword evidence="4 16" id="KW-0808">Transferase</keyword>
<dbReference type="GO" id="GO:0005024">
    <property type="term" value="F:transforming growth factor beta receptor activity"/>
    <property type="evidence" value="ECO:0007669"/>
    <property type="project" value="TreeGrafter"/>
</dbReference>
<organism evidence="21 22">
    <name type="scientific">Salarias fasciatus</name>
    <name type="common">Jewelled blenny</name>
    <name type="synonym">Blennius fasciatus</name>
    <dbReference type="NCBI Taxonomy" id="181472"/>
    <lineage>
        <taxon>Eukaryota</taxon>
        <taxon>Metazoa</taxon>
        <taxon>Chordata</taxon>
        <taxon>Craniata</taxon>
        <taxon>Vertebrata</taxon>
        <taxon>Euteleostomi</taxon>
        <taxon>Actinopterygii</taxon>
        <taxon>Neopterygii</taxon>
        <taxon>Teleostei</taxon>
        <taxon>Neoteleostei</taxon>
        <taxon>Acanthomorphata</taxon>
        <taxon>Ovalentaria</taxon>
        <taxon>Blenniimorphae</taxon>
        <taxon>Blenniiformes</taxon>
        <taxon>Blennioidei</taxon>
        <taxon>Blenniidae</taxon>
        <taxon>Salariinae</taxon>
        <taxon>Salarias</taxon>
    </lineage>
</organism>
<keyword evidence="13 16" id="KW-0472">Membrane</keyword>
<feature type="region of interest" description="Disordered" evidence="18">
    <location>
        <begin position="774"/>
        <end position="824"/>
    </location>
</feature>
<dbReference type="Gene3D" id="1.10.510.10">
    <property type="entry name" value="Transferase(Phosphotransferase) domain 1"/>
    <property type="match status" value="1"/>
</dbReference>
<feature type="chain" id="PRO_5025565708" description="Serine/threonine-protein kinase receptor" evidence="19">
    <location>
        <begin position="20"/>
        <end position="1203"/>
    </location>
</feature>
<keyword evidence="5 16" id="KW-0812">Transmembrane</keyword>
<dbReference type="InterPro" id="IPR001245">
    <property type="entry name" value="Ser-Thr/Tyr_kinase_cat_dom"/>
</dbReference>
<dbReference type="GO" id="GO:0046872">
    <property type="term" value="F:metal ion binding"/>
    <property type="evidence" value="ECO:0007669"/>
    <property type="project" value="UniProtKB-KW"/>
</dbReference>
<feature type="binding site" evidence="15">
    <location>
        <position position="242"/>
    </location>
    <ligand>
        <name>ATP</name>
        <dbReference type="ChEBI" id="CHEBI:30616"/>
    </ligand>
</feature>
<keyword evidence="22" id="KW-1185">Reference proteome</keyword>
<evidence type="ECO:0000256" key="16">
    <source>
        <dbReference type="RuleBase" id="RU361271"/>
    </source>
</evidence>
<keyword evidence="7 19" id="KW-0732">Signal</keyword>
<sequence>MVLSKLTVFLWVLLSAVTGFQLEDGDGRLCAFTSSLQGAEPALANELRGVVQENGTIRCSHGSRCYGLWERRADGEMHLLNQGCWPYVGNHQECRSDRCELLAASPAHMWKANYRFCCCARDLCNTNFTEAPPTPDTPPLRLMKTGGREDGHMGRQLTTEKTALVALVTVAIAAILIVGLFLGYSMMKRKHKHTLSALDVVESGNTESSMDLDHLKLLELIGRGRYGAVFRGSLNERRVAVKLFSSANRQNFANECSIYFLPLLRQHDNIARFLTADERTTSDGRPEFLILMEFYPHGCLSQYLSSHTVDWMTCCRMTHGVTRGLAFLHTELHRGEMYKPAVAHRDLTSRNVLVRADLSCVLADFGLSMRLTETRPCRNGDDDTMAISEVGTVRYMSPEVLGGALNLRDCEAALKQVDVYALGLLYWESFRRCSDLFPGEPVPEYQLAFQAELGNHPSFEEMQTLVVREKFRPRFPEAWKENSLAIRSLKETMEDCWDQDAEARLTAQCAEERLFDLALMTTQTAVHNQRNLSHGRWPPQASSASSFIEDFQVGVVRNLQGDAHPAATIRMGSSGADVAEKNRNHERQQSRLFSSNLPPPSTLCTISECQHTGGAVPGVPACLQLTEEDLEATKMEAAEVEKNLRENSHEDLMELSQKRFASESQSSAQLLLQDVFSGADSSISGADNASHPLPKQQNLPQRPTSLHLLSKTNHRQVQTGVAKMNTVAMVMAAEPHLVTTVTNNTNSRSGASSGKDVQSIMVVTSRYNAGVPTLVTNEAIGGGRSNPAGPREEEEEEEEEVQEEAKGEMMEGRDDGHFNLLNFSPDEHEPLLRREQPPAEDEAPPPLHHQNQVQSVLQGRGSNSNNNNNRLNRPPEGAVTGPQKLSELQQLGGPPTSRLPATAPGSGLDSGPVLGPGHQEDAEMTTRPNPTGHLVPECTGPDSGSCKVEVPDLQAPKAPTSSSEIITADTAMPIQTPTSGPDPEASDPEPPSSDPKPPTSDLEPPSSDPEPPAPNPEASNPEPQTSDPELQASDPEAAVPDDPASQPPSESGGGSGTSDLSYSEPLSPKVLQIREKPNKVRRPERPCSLDLSSSCTSSDFDPLSDAGSLSASGEKIKRRVKTPYTLKKWRPASWVVSTDGAPDPDFDFTSSSNRQTHVSSGLVRAGNIGFPKINQSKSSMAVFLVGGGATATTTSEPDGVTSF</sequence>
<dbReference type="Pfam" id="PF01064">
    <property type="entry name" value="Activin_recp"/>
    <property type="match status" value="1"/>
</dbReference>
<dbReference type="PRINTS" id="PR00653">
    <property type="entry name" value="ACTIVIN2R"/>
</dbReference>
<dbReference type="InterPro" id="IPR000472">
    <property type="entry name" value="Activin_recp"/>
</dbReference>
<keyword evidence="9 16" id="KW-0418">Kinase</keyword>
<dbReference type="RefSeq" id="XP_029967171.1">
    <property type="nucleotide sequence ID" value="XM_030111311.1"/>
</dbReference>
<dbReference type="AlphaFoldDB" id="A0A672I819"/>
<evidence type="ECO:0000256" key="3">
    <source>
        <dbReference type="ARBA" id="ARBA00022527"/>
    </source>
</evidence>
<keyword evidence="16" id="KW-0464">Manganese</keyword>
<evidence type="ECO:0000256" key="15">
    <source>
        <dbReference type="PROSITE-ProRule" id="PRU10141"/>
    </source>
</evidence>
<dbReference type="GO" id="GO:0001944">
    <property type="term" value="P:vasculature development"/>
    <property type="evidence" value="ECO:0007669"/>
    <property type="project" value="TreeGrafter"/>
</dbReference>
<evidence type="ECO:0000256" key="19">
    <source>
        <dbReference type="SAM" id="SignalP"/>
    </source>
</evidence>
<feature type="compositionally biased region" description="Pro residues" evidence="18">
    <location>
        <begin position="988"/>
        <end position="998"/>
    </location>
</feature>
<comment type="catalytic activity">
    <reaction evidence="16">
        <text>L-threonyl-[receptor-protein] + ATP = O-phospho-L-threonyl-[receptor-protein] + ADP + H(+)</text>
        <dbReference type="Rhea" id="RHEA:44880"/>
        <dbReference type="Rhea" id="RHEA-COMP:11024"/>
        <dbReference type="Rhea" id="RHEA-COMP:11025"/>
        <dbReference type="ChEBI" id="CHEBI:15378"/>
        <dbReference type="ChEBI" id="CHEBI:30013"/>
        <dbReference type="ChEBI" id="CHEBI:30616"/>
        <dbReference type="ChEBI" id="CHEBI:61977"/>
        <dbReference type="ChEBI" id="CHEBI:456216"/>
        <dbReference type="EC" id="2.7.11.30"/>
    </reaction>
</comment>
<dbReference type="OMA" id="NLSHGRW"/>
<dbReference type="Gene3D" id="2.10.60.10">
    <property type="entry name" value="CD59"/>
    <property type="match status" value="1"/>
</dbReference>
<evidence type="ECO:0000256" key="6">
    <source>
        <dbReference type="ARBA" id="ARBA00022723"/>
    </source>
</evidence>
<evidence type="ECO:0000259" key="20">
    <source>
        <dbReference type="PROSITE" id="PS50011"/>
    </source>
</evidence>
<evidence type="ECO:0000256" key="10">
    <source>
        <dbReference type="ARBA" id="ARBA00022840"/>
    </source>
</evidence>
<evidence type="ECO:0000313" key="22">
    <source>
        <dbReference type="Proteomes" id="UP000472267"/>
    </source>
</evidence>
<feature type="compositionally biased region" description="Pro residues" evidence="18">
    <location>
        <begin position="1006"/>
        <end position="1015"/>
    </location>
</feature>
<dbReference type="GO" id="GO:0043235">
    <property type="term" value="C:receptor complex"/>
    <property type="evidence" value="ECO:0007669"/>
    <property type="project" value="TreeGrafter"/>
</dbReference>
<dbReference type="EC" id="2.7.11.30" evidence="16"/>
<dbReference type="GO" id="GO:0005886">
    <property type="term" value="C:plasma membrane"/>
    <property type="evidence" value="ECO:0007669"/>
    <property type="project" value="TreeGrafter"/>
</dbReference>
<feature type="region of interest" description="Disordered" evidence="18">
    <location>
        <begin position="682"/>
        <end position="701"/>
    </location>
</feature>
<keyword evidence="17" id="KW-0175">Coiled coil</keyword>
<feature type="coiled-coil region" evidence="17">
    <location>
        <begin position="623"/>
        <end position="650"/>
    </location>
</feature>
<evidence type="ECO:0000256" key="2">
    <source>
        <dbReference type="ARBA" id="ARBA00009605"/>
    </source>
</evidence>
<evidence type="ECO:0000256" key="18">
    <source>
        <dbReference type="SAM" id="MobiDB-lite"/>
    </source>
</evidence>
<keyword evidence="10 15" id="KW-0067">ATP-binding</keyword>
<keyword evidence="14 16" id="KW-0675">Receptor</keyword>
<feature type="compositionally biased region" description="Basic and acidic residues" evidence="18">
    <location>
        <begin position="1072"/>
        <end position="1087"/>
    </location>
</feature>
<evidence type="ECO:0000256" key="5">
    <source>
        <dbReference type="ARBA" id="ARBA00022692"/>
    </source>
</evidence>
<evidence type="ECO:0000256" key="9">
    <source>
        <dbReference type="ARBA" id="ARBA00022777"/>
    </source>
</evidence>
<dbReference type="PROSITE" id="PS00107">
    <property type="entry name" value="PROTEIN_KINASE_ATP"/>
    <property type="match status" value="1"/>
</dbReference>
<comment type="similarity">
    <text evidence="2 16">Belongs to the protein kinase superfamily. TKL Ser/Thr protein kinase family. TGFB receptor subfamily.</text>
</comment>
<protein>
    <recommendedName>
        <fullName evidence="16">Serine/threonine-protein kinase receptor</fullName>
        <ecNumber evidence="16">2.7.11.30</ecNumber>
    </recommendedName>
</protein>
<dbReference type="PANTHER" id="PTHR23255:SF63">
    <property type="entry name" value="BONE MORPHOGENETIC PROTEIN RECEPTOR TYPE-2"/>
    <property type="match status" value="1"/>
</dbReference>
<feature type="compositionally biased region" description="Acidic residues" evidence="18">
    <location>
        <begin position="792"/>
        <end position="802"/>
    </location>
</feature>
<dbReference type="RefSeq" id="XP_029967172.1">
    <property type="nucleotide sequence ID" value="XM_030111312.1"/>
</dbReference>
<dbReference type="SUPFAM" id="SSF56112">
    <property type="entry name" value="Protein kinase-like (PK-like)"/>
    <property type="match status" value="1"/>
</dbReference>
<comment type="cofactor">
    <cofactor evidence="16">
        <name>Mg(2+)</name>
        <dbReference type="ChEBI" id="CHEBI:18420"/>
    </cofactor>
    <cofactor evidence="16">
        <name>Mn(2+)</name>
        <dbReference type="ChEBI" id="CHEBI:29035"/>
    </cofactor>
</comment>
<feature type="compositionally biased region" description="Low complexity" evidence="18">
    <location>
        <begin position="1088"/>
        <end position="1104"/>
    </location>
</feature>
<dbReference type="FunFam" id="1.10.510.10:FF:000180">
    <property type="entry name" value="Receptor protein serine/threonine kinase"/>
    <property type="match status" value="1"/>
</dbReference>
<name>A0A672I819_SALFA</name>
<dbReference type="GO" id="GO:0005524">
    <property type="term" value="F:ATP binding"/>
    <property type="evidence" value="ECO:0007669"/>
    <property type="project" value="UniProtKB-UniRule"/>
</dbReference>
<evidence type="ECO:0000256" key="11">
    <source>
        <dbReference type="ARBA" id="ARBA00022842"/>
    </source>
</evidence>
<feature type="compositionally biased region" description="Basic and acidic residues" evidence="18">
    <location>
        <begin position="803"/>
        <end position="817"/>
    </location>
</feature>
<reference evidence="21" key="3">
    <citation type="submission" date="2025-09" db="UniProtKB">
        <authorList>
            <consortium name="Ensembl"/>
        </authorList>
    </citation>
    <scope>IDENTIFICATION</scope>
</reference>
<keyword evidence="11 16" id="KW-0460">Magnesium</keyword>
<evidence type="ECO:0000256" key="1">
    <source>
        <dbReference type="ARBA" id="ARBA00004479"/>
    </source>
</evidence>
<gene>
    <name evidence="21" type="primary">LOC115402771</name>
</gene>
<dbReference type="PROSITE" id="PS50011">
    <property type="entry name" value="PROTEIN_KINASE_DOM"/>
    <property type="match status" value="1"/>
</dbReference>
<evidence type="ECO:0000256" key="8">
    <source>
        <dbReference type="ARBA" id="ARBA00022741"/>
    </source>
</evidence>
<feature type="region of interest" description="Disordered" evidence="18">
    <location>
        <begin position="858"/>
        <end position="1117"/>
    </location>
</feature>
<reference evidence="21" key="1">
    <citation type="submission" date="2019-06" db="EMBL/GenBank/DDBJ databases">
        <authorList>
            <consortium name="Wellcome Sanger Institute Data Sharing"/>
        </authorList>
    </citation>
    <scope>NUCLEOTIDE SEQUENCE [LARGE SCALE GENOMIC DNA]</scope>
</reference>
<dbReference type="InterPro" id="IPR045860">
    <property type="entry name" value="Snake_toxin-like_sf"/>
</dbReference>